<sequence length="539" mass="57185">MTRQLYRNARIFTAAERPWAEAVVVEDQRLLYVGDDTTAARLAGDGAEAIDLGGRLVLPGFVDGHAHVVGTGEAAQQVDLWGASSVEEIQRRISEWAADHPHAPRIRAQGWAHGAFAGGHPHREMLDSVIADRPVYAQAYDYHSIWLNSAALSEVGIDADTEAPAGGTIHADAAGPTGLVDETAMHRLVWPVLDALVTLDDLVTALRASLASYRKIGVTAVTEMALDEGDLAAMTTVEEAGELTARITAHWRVQPTGDDSANLAQVARAAELAALHTSPHLRITGIKVLVDGTVDGCTAALRAPYVDGSSAEPIWTLSELAPVIIAADAAGLQVAMHAIGDEAVAIAIDAVEAAIAANGPRPRRHRIEHLEVVGPDEIERLAALGITASMQPVHADPAIQDNWRAMLGDDRIDRGFPWPEMTAAGAPLVFGTDSPTSPQAPLPNMFIAATRRSALDPALPANLPRYAVSLPEAITHATRDAAWASRRDGEFGRLSAGLFADFIVLDTDVFAADPEALLTAEVVRTVLGGRTVYERADAV</sequence>
<protein>
    <submittedName>
        <fullName evidence="2">Amidohydrolase</fullName>
    </submittedName>
</protein>
<gene>
    <name evidence="2" type="ORF">KACC15558_04490</name>
</gene>
<reference evidence="2 3" key="1">
    <citation type="submission" date="2024-02" db="EMBL/GenBank/DDBJ databases">
        <title>Characterization of antibiotic resistant novel bacterial strains and their environmental applications.</title>
        <authorList>
            <person name="Manzoor S."/>
            <person name="Abbas S."/>
            <person name="Arshad M."/>
            <person name="Li W.J."/>
            <person name="Ahmed I."/>
        </authorList>
    </citation>
    <scope>NUCLEOTIDE SEQUENCE [LARGE SCALE GENOMIC DNA]</scope>
    <source>
        <strain evidence="2 3">KACC 15558</strain>
    </source>
</reference>
<proteinExistence type="predicted"/>
<keyword evidence="3" id="KW-1185">Reference proteome</keyword>
<dbReference type="SUPFAM" id="SSF51338">
    <property type="entry name" value="Composite domain of metallo-dependent hydrolases"/>
    <property type="match status" value="1"/>
</dbReference>
<comment type="caution">
    <text evidence="2">The sequence shown here is derived from an EMBL/GenBank/DDBJ whole genome shotgun (WGS) entry which is preliminary data.</text>
</comment>
<dbReference type="InterPro" id="IPR013108">
    <property type="entry name" value="Amidohydro_3"/>
</dbReference>
<dbReference type="CDD" id="cd01300">
    <property type="entry name" value="YtcJ_like"/>
    <property type="match status" value="1"/>
</dbReference>
<name>A0ABP9TZH7_9MICO</name>
<organism evidence="2 3">
    <name type="scientific">Brevibacterium ammoniilyticum</name>
    <dbReference type="NCBI Taxonomy" id="1046555"/>
    <lineage>
        <taxon>Bacteria</taxon>
        <taxon>Bacillati</taxon>
        <taxon>Actinomycetota</taxon>
        <taxon>Actinomycetes</taxon>
        <taxon>Micrococcales</taxon>
        <taxon>Brevibacteriaceae</taxon>
        <taxon>Brevibacterium</taxon>
    </lineage>
</organism>
<dbReference type="Gene3D" id="3.20.20.140">
    <property type="entry name" value="Metal-dependent hydrolases"/>
    <property type="match status" value="1"/>
</dbReference>
<accession>A0ABP9TZH7</accession>
<evidence type="ECO:0000313" key="2">
    <source>
        <dbReference type="EMBL" id="GAA5339409.1"/>
    </source>
</evidence>
<evidence type="ECO:0000259" key="1">
    <source>
        <dbReference type="Pfam" id="PF07969"/>
    </source>
</evidence>
<dbReference type="SUPFAM" id="SSF51556">
    <property type="entry name" value="Metallo-dependent hydrolases"/>
    <property type="match status" value="1"/>
</dbReference>
<dbReference type="Pfam" id="PF07969">
    <property type="entry name" value="Amidohydro_3"/>
    <property type="match status" value="1"/>
</dbReference>
<dbReference type="InterPro" id="IPR011059">
    <property type="entry name" value="Metal-dep_hydrolase_composite"/>
</dbReference>
<dbReference type="RefSeq" id="WP_342037061.1">
    <property type="nucleotide sequence ID" value="NZ_BAABBK010000002.1"/>
</dbReference>
<dbReference type="PANTHER" id="PTHR22642:SF20">
    <property type="entry name" value="AMIDOHYDROLASE 3 DOMAIN-CONTAINING PROTEIN"/>
    <property type="match status" value="1"/>
</dbReference>
<dbReference type="InterPro" id="IPR033932">
    <property type="entry name" value="YtcJ-like"/>
</dbReference>
<dbReference type="InterPro" id="IPR032466">
    <property type="entry name" value="Metal_Hydrolase"/>
</dbReference>
<dbReference type="Gene3D" id="3.10.310.70">
    <property type="match status" value="1"/>
</dbReference>
<dbReference type="PANTHER" id="PTHR22642">
    <property type="entry name" value="IMIDAZOLONEPROPIONASE"/>
    <property type="match status" value="1"/>
</dbReference>
<feature type="domain" description="Amidohydrolase 3" evidence="1">
    <location>
        <begin position="48"/>
        <end position="533"/>
    </location>
</feature>
<dbReference type="EMBL" id="BAABNP010000002">
    <property type="protein sequence ID" value="GAA5339409.1"/>
    <property type="molecule type" value="Genomic_DNA"/>
</dbReference>
<evidence type="ECO:0000313" key="3">
    <source>
        <dbReference type="Proteomes" id="UP001498935"/>
    </source>
</evidence>
<dbReference type="Proteomes" id="UP001498935">
    <property type="component" value="Unassembled WGS sequence"/>
</dbReference>
<dbReference type="Gene3D" id="2.30.40.10">
    <property type="entry name" value="Urease, subunit C, domain 1"/>
    <property type="match status" value="1"/>
</dbReference>